<name>A0A0A9GRE5_ARUDO</name>
<organism evidence="1">
    <name type="scientific">Arundo donax</name>
    <name type="common">Giant reed</name>
    <name type="synonym">Donax arundinaceus</name>
    <dbReference type="NCBI Taxonomy" id="35708"/>
    <lineage>
        <taxon>Eukaryota</taxon>
        <taxon>Viridiplantae</taxon>
        <taxon>Streptophyta</taxon>
        <taxon>Embryophyta</taxon>
        <taxon>Tracheophyta</taxon>
        <taxon>Spermatophyta</taxon>
        <taxon>Magnoliopsida</taxon>
        <taxon>Liliopsida</taxon>
        <taxon>Poales</taxon>
        <taxon>Poaceae</taxon>
        <taxon>PACMAD clade</taxon>
        <taxon>Arundinoideae</taxon>
        <taxon>Arundineae</taxon>
        <taxon>Arundo</taxon>
    </lineage>
</organism>
<reference evidence="1" key="2">
    <citation type="journal article" date="2015" name="Data Brief">
        <title>Shoot transcriptome of the giant reed, Arundo donax.</title>
        <authorList>
            <person name="Barrero R.A."/>
            <person name="Guerrero F.D."/>
            <person name="Moolhuijzen P."/>
            <person name="Goolsby J.A."/>
            <person name="Tidwell J."/>
            <person name="Bellgard S.E."/>
            <person name="Bellgard M.I."/>
        </authorList>
    </citation>
    <scope>NUCLEOTIDE SEQUENCE</scope>
    <source>
        <tissue evidence="1">Shoot tissue taken approximately 20 cm above the soil surface</tissue>
    </source>
</reference>
<dbReference type="EMBL" id="GBRH01170176">
    <property type="protein sequence ID" value="JAE27720.1"/>
    <property type="molecule type" value="Transcribed_RNA"/>
</dbReference>
<evidence type="ECO:0000313" key="1">
    <source>
        <dbReference type="EMBL" id="JAE27720.1"/>
    </source>
</evidence>
<dbReference type="AlphaFoldDB" id="A0A0A9GRE5"/>
<protein>
    <submittedName>
        <fullName evidence="1">Uncharacterized protein</fullName>
    </submittedName>
</protein>
<accession>A0A0A9GRE5</accession>
<reference evidence="1" key="1">
    <citation type="submission" date="2014-09" db="EMBL/GenBank/DDBJ databases">
        <authorList>
            <person name="Magalhaes I.L.F."/>
            <person name="Oliveira U."/>
            <person name="Santos F.R."/>
            <person name="Vidigal T.H.D.A."/>
            <person name="Brescovit A.D."/>
            <person name="Santos A.J."/>
        </authorList>
    </citation>
    <scope>NUCLEOTIDE SEQUENCE</scope>
    <source>
        <tissue evidence="1">Shoot tissue taken approximately 20 cm above the soil surface</tissue>
    </source>
</reference>
<sequence>MGSIMSQSDQYKKIQFAVRLGDQN</sequence>
<proteinExistence type="predicted"/>